<dbReference type="PANTHER" id="PTHR13140">
    <property type="entry name" value="MYOSIN"/>
    <property type="match status" value="1"/>
</dbReference>
<dbReference type="RefSeq" id="XP_004990336.1">
    <property type="nucleotide sequence ID" value="XM_004990279.1"/>
</dbReference>
<keyword evidence="5 7" id="KW-0505">Motor protein</keyword>
<feature type="binding site" evidence="7">
    <location>
        <begin position="102"/>
        <end position="109"/>
    </location>
    <ligand>
        <name>ATP</name>
        <dbReference type="ChEBI" id="CHEBI:30616"/>
    </ligand>
</feature>
<dbReference type="GO" id="GO:0016459">
    <property type="term" value="C:myosin complex"/>
    <property type="evidence" value="ECO:0007669"/>
    <property type="project" value="UniProtKB-KW"/>
</dbReference>
<dbReference type="FunFam" id="1.10.10.820:FF:000001">
    <property type="entry name" value="Myosin heavy chain"/>
    <property type="match status" value="1"/>
</dbReference>
<dbReference type="EMBL" id="GL832978">
    <property type="protein sequence ID" value="EGD77448.1"/>
    <property type="molecule type" value="Genomic_DNA"/>
</dbReference>
<comment type="similarity">
    <text evidence="1 7">Belongs to the TRAFAC class myosin-kinesin ATPase superfamily. Myosin family.</text>
</comment>
<dbReference type="Pfam" id="PF00063">
    <property type="entry name" value="Myosin_head"/>
    <property type="match status" value="1"/>
</dbReference>
<dbReference type="InterPro" id="IPR000048">
    <property type="entry name" value="IQ_motif_EF-hand-BS"/>
</dbReference>
<dbReference type="PROSITE" id="PS51456">
    <property type="entry name" value="MYOSIN_MOTOR"/>
    <property type="match status" value="1"/>
</dbReference>
<dbReference type="SMART" id="SM00015">
    <property type="entry name" value="IQ"/>
    <property type="match status" value="1"/>
</dbReference>
<dbReference type="SMART" id="SM00242">
    <property type="entry name" value="MYSc"/>
    <property type="match status" value="1"/>
</dbReference>
<proteinExistence type="inferred from homology"/>
<dbReference type="GO" id="GO:0051015">
    <property type="term" value="F:actin filament binding"/>
    <property type="evidence" value="ECO:0007669"/>
    <property type="project" value="TreeGrafter"/>
</dbReference>
<name>F2UJZ9_SALR5</name>
<dbReference type="GO" id="GO:0007015">
    <property type="term" value="P:actin filament organization"/>
    <property type="evidence" value="ECO:0007669"/>
    <property type="project" value="TreeGrafter"/>
</dbReference>
<dbReference type="GO" id="GO:0030048">
    <property type="term" value="P:actin filament-based movement"/>
    <property type="evidence" value="ECO:0007669"/>
    <property type="project" value="TreeGrafter"/>
</dbReference>
<dbReference type="Gene3D" id="3.40.850.10">
    <property type="entry name" value="Kinesin motor domain"/>
    <property type="match status" value="1"/>
</dbReference>
<evidence type="ECO:0000256" key="5">
    <source>
        <dbReference type="ARBA" id="ARBA00023175"/>
    </source>
</evidence>
<evidence type="ECO:0000256" key="3">
    <source>
        <dbReference type="ARBA" id="ARBA00022840"/>
    </source>
</evidence>
<evidence type="ECO:0000313" key="11">
    <source>
        <dbReference type="EMBL" id="EGD77448.1"/>
    </source>
</evidence>
<dbReference type="FunFam" id="1.20.58.530:FF:000004">
    <property type="entry name" value="Unconventional myosin ID"/>
    <property type="match status" value="1"/>
</dbReference>
<dbReference type="Gene3D" id="1.20.5.4820">
    <property type="match status" value="1"/>
</dbReference>
<keyword evidence="4 7" id="KW-0518">Myosin</keyword>
<dbReference type="GO" id="GO:0005524">
    <property type="term" value="F:ATP binding"/>
    <property type="evidence" value="ECO:0007669"/>
    <property type="project" value="UniProtKB-UniRule"/>
</dbReference>
<dbReference type="GO" id="GO:0000146">
    <property type="term" value="F:microfilament motor activity"/>
    <property type="evidence" value="ECO:0007669"/>
    <property type="project" value="TreeGrafter"/>
</dbReference>
<sequence>MAHLKSDEYGVGDAVLLDEITEDAFVANLKRRFSKDKIYTYIGEVLVSVNPYADLGLYKPELVETFRNRALYQNEPHIFALSEATYSTMRRTHQDCVVIISGESGAGKTEASKRVMEYIAAVNTSKGRAEIERVKEHLLASTPILEAFGNAKTNVNDNSSRFGKYMDIMFDFKAEPIGGHIKNYLLEKSRVVKHAAGERNFHFFYQLLTGAPDAVLSSLSLERNPSSYAYTNQVWLLCFSVCDKAGFDEVTTAMRTIGFDDAFIECVHKLVAAALHLGQVAFTPNGALCVCVSVSVSVSVCLSVCTTKDALLKALTTRVVAARGEVIETPLTAEKASKARHALAKSIYGRLFSHIVKNINTCIGVKADKHTALGVLDIYGFEIFPSNGFDQFCINYCNEKLQQVFIELVLKLEQDEYAREGIDWVNIEYFNNHEICVMIDDPKAGMIAVLDEQCAIAGGTDAAFLANLDRSFKSHARYSSFQTDSSDTSCERSRDFRIRHFAGDVVYTVDGFVEKNNDTLFHDLKRMLYNCDNAALKDMWPEGADPLTAVHKMPPTAATNFRTSMDELVVALKQKCPFYIRCIRPNRHKAAKKWEDDLCVHQVRYLGLMENLRVRRAGYCNRQPYEVFLERYKMCCKATWPHWHREPKDGVRKIIEELNLKDEVAFGNTQLFIKNPSTLQQLEDIRDAKIPLVVARIQAAWRGLLARRHYVKLRAVYRIMSFWYRCRARRYLADVLKRFENVKDSPDLGKGVEWPSTPTGLGQVGTLLRKVHLCWRAKRILARFTPEQTEELKQKIHAQDLIKGRRRFWGFQYKWEGNYIAKSADAQKFGAQMQPLMAKYGDKKIFFSSRVSKLNTKGKEDPRVVVVTDRHIYRLDSKTFKIHKQPVPLDEVEGFGMSSGEDQACIVRLKGDTDLVLTLRGDACSAELVSLITQAKGEDVPVDVGSKLKYKVKGQLRSLGFEEGDTSKTGFARKSSGYALVTRKESMMRLKAGRKPSTTSASLGGIKE</sequence>
<organism evidence="12">
    <name type="scientific">Salpingoeca rosetta (strain ATCC 50818 / BSB-021)</name>
    <dbReference type="NCBI Taxonomy" id="946362"/>
    <lineage>
        <taxon>Eukaryota</taxon>
        <taxon>Choanoflagellata</taxon>
        <taxon>Craspedida</taxon>
        <taxon>Salpingoecidae</taxon>
        <taxon>Salpingoeca</taxon>
    </lineage>
</organism>
<keyword evidence="3 7" id="KW-0067">ATP-binding</keyword>
<dbReference type="OrthoDB" id="6108017at2759"/>
<reference evidence="11" key="1">
    <citation type="submission" date="2009-08" db="EMBL/GenBank/DDBJ databases">
        <title>Annotation of Salpingoeca rosetta.</title>
        <authorList>
            <consortium name="The Broad Institute Genome Sequencing Platform"/>
            <person name="Russ C."/>
            <person name="Cuomo C."/>
            <person name="Burger G."/>
            <person name="Gray M.W."/>
            <person name="Holland P.W.H."/>
            <person name="King N."/>
            <person name="Lang F.B.F."/>
            <person name="Roger A.J."/>
            <person name="Ruiz-Trillo I."/>
            <person name="Young S.K."/>
            <person name="Zeng Q."/>
            <person name="Gargeya S."/>
            <person name="Alvarado L."/>
            <person name="Berlin A."/>
            <person name="Chapman S.B."/>
            <person name="Chen Z."/>
            <person name="Freedman E."/>
            <person name="Gellesch M."/>
            <person name="Goldberg J."/>
            <person name="Griggs A."/>
            <person name="Gujja S."/>
            <person name="Heilman E."/>
            <person name="Heiman D."/>
            <person name="Howarth C."/>
            <person name="Mehta T."/>
            <person name="Neiman D."/>
            <person name="Pearson M."/>
            <person name="Roberts A."/>
            <person name="Saif S."/>
            <person name="Shea T."/>
            <person name="Shenoy N."/>
            <person name="Sisk P."/>
            <person name="Stolte C."/>
            <person name="Sykes S."/>
            <person name="White J."/>
            <person name="Yandava C."/>
            <person name="Haas B."/>
            <person name="Nusbaum C."/>
            <person name="Birren B."/>
        </authorList>
    </citation>
    <scope>NUCLEOTIDE SEQUENCE [LARGE SCALE GENOMIC DNA]</scope>
    <source>
        <strain evidence="11">ATCC 50818</strain>
    </source>
</reference>
<dbReference type="PANTHER" id="PTHR13140:SF713">
    <property type="entry name" value="UNCONVENTIONAL MYOSIN ID"/>
    <property type="match status" value="1"/>
</dbReference>
<dbReference type="InterPro" id="IPR036961">
    <property type="entry name" value="Kinesin_motor_dom_sf"/>
</dbReference>
<accession>F2UJZ9</accession>
<evidence type="ECO:0000256" key="7">
    <source>
        <dbReference type="PROSITE-ProRule" id="PRU00782"/>
    </source>
</evidence>
<dbReference type="GeneID" id="16070892"/>
<feature type="domain" description="TH1" evidence="10">
    <location>
        <begin position="803"/>
        <end position="985"/>
    </location>
</feature>
<keyword evidence="12" id="KW-1185">Reference proteome</keyword>
<dbReference type="AlphaFoldDB" id="F2UJZ9"/>
<feature type="region of interest" description="Disordered" evidence="8">
    <location>
        <begin position="989"/>
        <end position="1008"/>
    </location>
</feature>
<dbReference type="InParanoid" id="F2UJZ9"/>
<dbReference type="PROSITE" id="PS51757">
    <property type="entry name" value="TH1"/>
    <property type="match status" value="1"/>
</dbReference>
<dbReference type="InterPro" id="IPR001609">
    <property type="entry name" value="Myosin_head_motor_dom-like"/>
</dbReference>
<dbReference type="KEGG" id="sre:PTSG_08544"/>
<keyword evidence="2 7" id="KW-0547">Nucleotide-binding</keyword>
<dbReference type="InterPro" id="IPR027417">
    <property type="entry name" value="P-loop_NTPase"/>
</dbReference>
<dbReference type="GO" id="GO:0005886">
    <property type="term" value="C:plasma membrane"/>
    <property type="evidence" value="ECO:0007669"/>
    <property type="project" value="TreeGrafter"/>
</dbReference>
<dbReference type="Gene3D" id="1.20.120.720">
    <property type="entry name" value="Myosin VI head, motor domain, U50 subdomain"/>
    <property type="match status" value="1"/>
</dbReference>
<dbReference type="Pfam" id="PF06017">
    <property type="entry name" value="Myosin_TH1"/>
    <property type="match status" value="1"/>
</dbReference>
<dbReference type="eggNOG" id="KOG0164">
    <property type="taxonomic scope" value="Eukaryota"/>
</dbReference>
<evidence type="ECO:0000256" key="6">
    <source>
        <dbReference type="ARBA" id="ARBA00023203"/>
    </source>
</evidence>
<evidence type="ECO:0000313" key="12">
    <source>
        <dbReference type="Proteomes" id="UP000007799"/>
    </source>
</evidence>
<evidence type="ECO:0000256" key="2">
    <source>
        <dbReference type="ARBA" id="ARBA00022741"/>
    </source>
</evidence>
<evidence type="ECO:0000256" key="4">
    <source>
        <dbReference type="ARBA" id="ARBA00023123"/>
    </source>
</evidence>
<evidence type="ECO:0000259" key="10">
    <source>
        <dbReference type="PROSITE" id="PS51757"/>
    </source>
</evidence>
<evidence type="ECO:0000256" key="1">
    <source>
        <dbReference type="ARBA" id="ARBA00008314"/>
    </source>
</evidence>
<dbReference type="Gene3D" id="1.20.58.530">
    <property type="match status" value="1"/>
</dbReference>
<dbReference type="GO" id="GO:0006897">
    <property type="term" value="P:endocytosis"/>
    <property type="evidence" value="ECO:0007669"/>
    <property type="project" value="TreeGrafter"/>
</dbReference>
<dbReference type="OMA" id="NDMWRSC"/>
<protein>
    <submittedName>
        <fullName evidence="11">Myosin IB</fullName>
    </submittedName>
</protein>
<dbReference type="SUPFAM" id="SSF52540">
    <property type="entry name" value="P-loop containing nucleoside triphosphate hydrolases"/>
    <property type="match status" value="1"/>
</dbReference>
<dbReference type="STRING" id="946362.F2UJZ9"/>
<evidence type="ECO:0000259" key="9">
    <source>
        <dbReference type="PROSITE" id="PS51456"/>
    </source>
</evidence>
<dbReference type="GO" id="GO:0005737">
    <property type="term" value="C:cytoplasm"/>
    <property type="evidence" value="ECO:0007669"/>
    <property type="project" value="TreeGrafter"/>
</dbReference>
<dbReference type="Proteomes" id="UP000007799">
    <property type="component" value="Unassembled WGS sequence"/>
</dbReference>
<evidence type="ECO:0000256" key="8">
    <source>
        <dbReference type="SAM" id="MobiDB-lite"/>
    </source>
</evidence>
<feature type="region of interest" description="Actin-binding" evidence="7">
    <location>
        <begin position="565"/>
        <end position="587"/>
    </location>
</feature>
<dbReference type="PRINTS" id="PR00193">
    <property type="entry name" value="MYOSINHEAVY"/>
</dbReference>
<keyword evidence="6 7" id="KW-0009">Actin-binding</keyword>
<feature type="domain" description="Myosin motor" evidence="9">
    <location>
        <begin position="9"/>
        <end position="687"/>
    </location>
</feature>
<dbReference type="Gene3D" id="1.10.10.820">
    <property type="match status" value="1"/>
</dbReference>
<dbReference type="PROSITE" id="PS50096">
    <property type="entry name" value="IQ"/>
    <property type="match status" value="1"/>
</dbReference>
<dbReference type="InterPro" id="IPR010926">
    <property type="entry name" value="Myosin_TH1"/>
</dbReference>
<gene>
    <name evidence="11" type="ORF">PTSG_08544</name>
</gene>